<dbReference type="AlphaFoldDB" id="A0A4C1T216"/>
<dbReference type="Proteomes" id="UP000299102">
    <property type="component" value="Unassembled WGS sequence"/>
</dbReference>
<dbReference type="OrthoDB" id="10646216at2759"/>
<name>A0A4C1T216_EUMVA</name>
<keyword evidence="2" id="KW-1185">Reference proteome</keyword>
<dbReference type="EMBL" id="BGZK01000029">
    <property type="protein sequence ID" value="GBP08184.1"/>
    <property type="molecule type" value="Genomic_DNA"/>
</dbReference>
<proteinExistence type="predicted"/>
<evidence type="ECO:0000313" key="2">
    <source>
        <dbReference type="Proteomes" id="UP000299102"/>
    </source>
</evidence>
<gene>
    <name evidence="1" type="ORF">EVAR_2963_1</name>
</gene>
<accession>A0A4C1T216</accession>
<sequence>MDIHREIVYRASNEVKLSKDQLKQTIIFQRKQLTKQLKFRLCAAAISFLLGRIGRWSGREIDASQAERLGQSCLFIACSMLSLAHSAKAERDNESCFFVRAASVHRFIRRYQVKKDR</sequence>
<evidence type="ECO:0000313" key="1">
    <source>
        <dbReference type="EMBL" id="GBP08184.1"/>
    </source>
</evidence>
<protein>
    <submittedName>
        <fullName evidence="1">Uncharacterized protein</fullName>
    </submittedName>
</protein>
<reference evidence="1 2" key="1">
    <citation type="journal article" date="2019" name="Commun. Biol.">
        <title>The bagworm genome reveals a unique fibroin gene that provides high tensile strength.</title>
        <authorList>
            <person name="Kono N."/>
            <person name="Nakamura H."/>
            <person name="Ohtoshi R."/>
            <person name="Tomita M."/>
            <person name="Numata K."/>
            <person name="Arakawa K."/>
        </authorList>
    </citation>
    <scope>NUCLEOTIDE SEQUENCE [LARGE SCALE GENOMIC DNA]</scope>
</reference>
<comment type="caution">
    <text evidence="1">The sequence shown here is derived from an EMBL/GenBank/DDBJ whole genome shotgun (WGS) entry which is preliminary data.</text>
</comment>
<organism evidence="1 2">
    <name type="scientific">Eumeta variegata</name>
    <name type="common">Bagworm moth</name>
    <name type="synonym">Eumeta japonica</name>
    <dbReference type="NCBI Taxonomy" id="151549"/>
    <lineage>
        <taxon>Eukaryota</taxon>
        <taxon>Metazoa</taxon>
        <taxon>Ecdysozoa</taxon>
        <taxon>Arthropoda</taxon>
        <taxon>Hexapoda</taxon>
        <taxon>Insecta</taxon>
        <taxon>Pterygota</taxon>
        <taxon>Neoptera</taxon>
        <taxon>Endopterygota</taxon>
        <taxon>Lepidoptera</taxon>
        <taxon>Glossata</taxon>
        <taxon>Ditrysia</taxon>
        <taxon>Tineoidea</taxon>
        <taxon>Psychidae</taxon>
        <taxon>Oiketicinae</taxon>
        <taxon>Eumeta</taxon>
    </lineage>
</organism>